<accession>A0ABZ1L1R1</accession>
<dbReference type="InterPro" id="IPR013786">
    <property type="entry name" value="AcylCoA_DH/ox_N"/>
</dbReference>
<dbReference type="InterPro" id="IPR050741">
    <property type="entry name" value="Acyl-CoA_dehydrogenase"/>
</dbReference>
<evidence type="ECO:0000259" key="3">
    <source>
        <dbReference type="Pfam" id="PF02771"/>
    </source>
</evidence>
<organism evidence="5 6">
    <name type="scientific">Streptomyces achromogenes</name>
    <dbReference type="NCBI Taxonomy" id="67255"/>
    <lineage>
        <taxon>Bacteria</taxon>
        <taxon>Bacillati</taxon>
        <taxon>Actinomycetota</taxon>
        <taxon>Actinomycetes</taxon>
        <taxon>Kitasatosporales</taxon>
        <taxon>Streptomycetaceae</taxon>
        <taxon>Streptomyces</taxon>
    </lineage>
</organism>
<protein>
    <submittedName>
        <fullName evidence="5">Acyl-CoA dehydrogenase family protein</fullName>
    </submittedName>
</protein>
<dbReference type="Pfam" id="PF02771">
    <property type="entry name" value="Acyl-CoA_dh_N"/>
    <property type="match status" value="1"/>
</dbReference>
<dbReference type="SUPFAM" id="SSF47203">
    <property type="entry name" value="Acyl-CoA dehydrogenase C-terminal domain-like"/>
    <property type="match status" value="1"/>
</dbReference>
<gene>
    <name evidence="5" type="ORF">OG350_35410</name>
</gene>
<dbReference type="RefSeq" id="WP_405453665.1">
    <property type="nucleotide sequence ID" value="NZ_CP108164.1"/>
</dbReference>
<keyword evidence="1" id="KW-0560">Oxidoreductase</keyword>
<dbReference type="InterPro" id="IPR036250">
    <property type="entry name" value="AcylCo_DH-like_C"/>
</dbReference>
<dbReference type="GeneID" id="97285845"/>
<dbReference type="InterPro" id="IPR046373">
    <property type="entry name" value="Acyl-CoA_Oxase/DH_mid-dom_sf"/>
</dbReference>
<dbReference type="Gene3D" id="2.40.110.10">
    <property type="entry name" value="Butyryl-CoA Dehydrogenase, subunit A, domain 2"/>
    <property type="match status" value="1"/>
</dbReference>
<dbReference type="InterPro" id="IPR013107">
    <property type="entry name" value="Acyl-CoA_DH_C"/>
</dbReference>
<comment type="similarity">
    <text evidence="2">Belongs to the HpaH/HsaA monooxygenase family.</text>
</comment>
<dbReference type="PANTHER" id="PTHR48083">
    <property type="entry name" value="MEDIUM-CHAIN SPECIFIC ACYL-COA DEHYDROGENASE, MITOCHONDRIAL-RELATED"/>
    <property type="match status" value="1"/>
</dbReference>
<dbReference type="InterPro" id="IPR009100">
    <property type="entry name" value="AcylCoA_DH/oxidase_NM_dom_sf"/>
</dbReference>
<dbReference type="Proteomes" id="UP001622557">
    <property type="component" value="Chromosome"/>
</dbReference>
<proteinExistence type="inferred from homology"/>
<evidence type="ECO:0000313" key="5">
    <source>
        <dbReference type="EMBL" id="WTQ85267.1"/>
    </source>
</evidence>
<dbReference type="SUPFAM" id="SSF56645">
    <property type="entry name" value="Acyl-CoA dehydrogenase NM domain-like"/>
    <property type="match status" value="1"/>
</dbReference>
<dbReference type="InterPro" id="IPR037069">
    <property type="entry name" value="AcylCoA_DH/ox_N_sf"/>
</dbReference>
<sequence>MNDTHQPQLIDRGPVPEETREWLERVAAIAPVIKDFRGQGERDRRAPVEVFEALRDAGIHRMAVSKAFGGHQVDLRTAGAVIQELAVLDPSVAWQMGVQGAIGRFSDYLPEHTAEKLFDGQSSLVIGSVNPTGRAERVPGGYRLEGTWSFASGAAHAEWFVAAAVVTERGSPRMSESGVPEMVMAFVPRYRVRLLDTWHTLGLRGTGSVHYEIDGVLVADDHAVSQAAMSFPPAARPSRAYAISYYDFGLFGTASVCLGIARGALASFKELAGRKTPMGGLSTLASGHVVQDRLARAEILVRSSRLLLADAAWHAVEHGEDGGDSLSATLRLSAATIAENCAQAVDTVFTLAGSSSVYADSRLEAYFRDMHSAAKHITVSPTNIEMAGQYLLGGGLQLRR</sequence>
<keyword evidence="6" id="KW-1185">Reference proteome</keyword>
<feature type="domain" description="Acyl-CoA dehydrogenase/oxidase N-terminal" evidence="3">
    <location>
        <begin position="29"/>
        <end position="103"/>
    </location>
</feature>
<dbReference type="Gene3D" id="1.10.540.10">
    <property type="entry name" value="Acyl-CoA dehydrogenase/oxidase, N-terminal domain"/>
    <property type="match status" value="1"/>
</dbReference>
<dbReference type="Gene3D" id="1.20.140.10">
    <property type="entry name" value="Butyryl-CoA Dehydrogenase, subunit A, domain 3"/>
    <property type="match status" value="1"/>
</dbReference>
<evidence type="ECO:0000259" key="4">
    <source>
        <dbReference type="Pfam" id="PF08028"/>
    </source>
</evidence>
<evidence type="ECO:0000256" key="2">
    <source>
        <dbReference type="ARBA" id="ARBA00049661"/>
    </source>
</evidence>
<dbReference type="PANTHER" id="PTHR48083:SF19">
    <property type="entry name" value="FLAVIN-DEPENDENT MONOOXYGENASE, OXYGENASE SUBUNIT HSAA"/>
    <property type="match status" value="1"/>
</dbReference>
<reference evidence="5 6" key="1">
    <citation type="submission" date="2022-10" db="EMBL/GenBank/DDBJ databases">
        <title>The complete genomes of actinobacterial strains from the NBC collection.</title>
        <authorList>
            <person name="Joergensen T.S."/>
            <person name="Alvarez Arevalo M."/>
            <person name="Sterndorff E.B."/>
            <person name="Faurdal D."/>
            <person name="Vuksanovic O."/>
            <person name="Mourched A.-S."/>
            <person name="Charusanti P."/>
            <person name="Shaw S."/>
            <person name="Blin K."/>
            <person name="Weber T."/>
        </authorList>
    </citation>
    <scope>NUCLEOTIDE SEQUENCE [LARGE SCALE GENOMIC DNA]</scope>
    <source>
        <strain evidence="5 6">NBC_00156</strain>
    </source>
</reference>
<evidence type="ECO:0000256" key="1">
    <source>
        <dbReference type="ARBA" id="ARBA00023002"/>
    </source>
</evidence>
<dbReference type="PIRSF" id="PIRSF016578">
    <property type="entry name" value="HsaA"/>
    <property type="match status" value="1"/>
</dbReference>
<name>A0ABZ1L1R1_STRAH</name>
<evidence type="ECO:0000313" key="6">
    <source>
        <dbReference type="Proteomes" id="UP001622557"/>
    </source>
</evidence>
<feature type="domain" description="Acyl-CoA dehydrogenase C-terminal" evidence="4">
    <location>
        <begin position="253"/>
        <end position="380"/>
    </location>
</feature>
<dbReference type="Pfam" id="PF08028">
    <property type="entry name" value="Acyl-CoA_dh_2"/>
    <property type="match status" value="1"/>
</dbReference>
<dbReference type="EMBL" id="CP108164">
    <property type="protein sequence ID" value="WTQ85267.1"/>
    <property type="molecule type" value="Genomic_DNA"/>
</dbReference>